<dbReference type="GO" id="GO:0015419">
    <property type="term" value="F:ABC-type sulfate transporter activity"/>
    <property type="evidence" value="ECO:0007669"/>
    <property type="project" value="InterPro"/>
</dbReference>
<comment type="function">
    <text evidence="8">Part of the ABC transporter complex CysAWTP (TC 3.A.1.6.1) involved in sulfate/thiosulfate import. Probably responsible for the translocation of the substrate across the membrane.</text>
</comment>
<evidence type="ECO:0000256" key="5">
    <source>
        <dbReference type="ARBA" id="ARBA00022989"/>
    </source>
</evidence>
<keyword evidence="12" id="KW-1185">Reference proteome</keyword>
<evidence type="ECO:0000256" key="3">
    <source>
        <dbReference type="ARBA" id="ARBA00022448"/>
    </source>
</evidence>
<dbReference type="RefSeq" id="WP_259313869.1">
    <property type="nucleotide sequence ID" value="NZ_CP087164.1"/>
</dbReference>
<evidence type="ECO:0000256" key="8">
    <source>
        <dbReference type="ARBA" id="ARBA00025323"/>
    </source>
</evidence>
<dbReference type="KEGG" id="sbae:DSM104329_00553"/>
<protein>
    <submittedName>
        <fullName evidence="11">Sulfate transport system permease protein CysW</fullName>
    </submittedName>
</protein>
<sequence>MTVSRPWQITLRVIGLGWLLILLLAPVAIIFYRTFEHGLTEVFDSITTPAAVSAFWLTIEVAAIAVALNTVFGIVCALALARGTFRGKGILDAIIDLPFAISPVVVGLSLILVYGTTGWFGPALADAGIQVIFSFPGIVLATIFVTLPFVVREVTPVLREVGDEQEQAASTLGANAWQTFWRITLPSIRWGIAYGVVLTVARAIGEFGAVSVVSGKISGETETLTLLVEKRFTNFDIAGAYAASALLAVIALGTLLIMTTFNRRREEA</sequence>
<dbReference type="InterPro" id="IPR035906">
    <property type="entry name" value="MetI-like_sf"/>
</dbReference>
<feature type="domain" description="ABC transmembrane type-1" evidence="10">
    <location>
        <begin position="55"/>
        <end position="258"/>
    </location>
</feature>
<feature type="transmembrane region" description="Helical" evidence="9">
    <location>
        <begin position="55"/>
        <end position="81"/>
    </location>
</feature>
<evidence type="ECO:0000256" key="4">
    <source>
        <dbReference type="ARBA" id="ARBA00022692"/>
    </source>
</evidence>
<gene>
    <name evidence="11" type="primary">cysW_1</name>
    <name evidence="11" type="ORF">DSM104329_00553</name>
</gene>
<keyword evidence="6" id="KW-0764">Sulfate transport</keyword>
<dbReference type="InterPro" id="IPR011866">
    <property type="entry name" value="CysW_permease"/>
</dbReference>
<evidence type="ECO:0000256" key="2">
    <source>
        <dbReference type="ARBA" id="ARBA00011779"/>
    </source>
</evidence>
<dbReference type="PANTHER" id="PTHR30406:SF1">
    <property type="entry name" value="SULFATE TRANSPORT SYSTEM PERMEASE PROTEIN CYSW"/>
    <property type="match status" value="1"/>
</dbReference>
<feature type="transmembrane region" description="Helical" evidence="9">
    <location>
        <begin position="192"/>
        <end position="217"/>
    </location>
</feature>
<dbReference type="AlphaFoldDB" id="A0A9E6XU18"/>
<dbReference type="InterPro" id="IPR005667">
    <property type="entry name" value="Sulph_transpt2"/>
</dbReference>
<feature type="transmembrane region" description="Helical" evidence="9">
    <location>
        <begin position="12"/>
        <end position="35"/>
    </location>
</feature>
<dbReference type="InterPro" id="IPR000515">
    <property type="entry name" value="MetI-like"/>
</dbReference>
<evidence type="ECO:0000256" key="7">
    <source>
        <dbReference type="ARBA" id="ARBA00023136"/>
    </source>
</evidence>
<dbReference type="Pfam" id="PF00528">
    <property type="entry name" value="BPD_transp_1"/>
    <property type="match status" value="1"/>
</dbReference>
<dbReference type="PROSITE" id="PS50928">
    <property type="entry name" value="ABC_TM1"/>
    <property type="match status" value="1"/>
</dbReference>
<evidence type="ECO:0000259" key="10">
    <source>
        <dbReference type="PROSITE" id="PS50928"/>
    </source>
</evidence>
<keyword evidence="3" id="KW-0813">Transport</keyword>
<evidence type="ECO:0000313" key="12">
    <source>
        <dbReference type="Proteomes" id="UP001162834"/>
    </source>
</evidence>
<keyword evidence="4 9" id="KW-0812">Transmembrane</keyword>
<feature type="transmembrane region" description="Helical" evidence="9">
    <location>
        <begin position="237"/>
        <end position="258"/>
    </location>
</feature>
<evidence type="ECO:0000256" key="6">
    <source>
        <dbReference type="ARBA" id="ARBA00023032"/>
    </source>
</evidence>
<organism evidence="11 12">
    <name type="scientific">Capillimicrobium parvum</name>
    <dbReference type="NCBI Taxonomy" id="2884022"/>
    <lineage>
        <taxon>Bacteria</taxon>
        <taxon>Bacillati</taxon>
        <taxon>Actinomycetota</taxon>
        <taxon>Thermoleophilia</taxon>
        <taxon>Solirubrobacterales</taxon>
        <taxon>Capillimicrobiaceae</taxon>
        <taxon>Capillimicrobium</taxon>
    </lineage>
</organism>
<dbReference type="CDD" id="cd06261">
    <property type="entry name" value="TM_PBP2"/>
    <property type="match status" value="1"/>
</dbReference>
<accession>A0A9E6XU18</accession>
<name>A0A9E6XU18_9ACTN</name>
<dbReference type="NCBIfam" id="TIGR00969">
    <property type="entry name" value="3a0106s02"/>
    <property type="match status" value="1"/>
</dbReference>
<comment type="subunit">
    <text evidence="2">The complex is composed of two ATP-binding proteins (CysA), two transmembrane proteins (CysT and CysW) and a solute-binding protein (CysP).</text>
</comment>
<feature type="transmembrane region" description="Helical" evidence="9">
    <location>
        <begin position="93"/>
        <end position="115"/>
    </location>
</feature>
<dbReference type="Proteomes" id="UP001162834">
    <property type="component" value="Chromosome"/>
</dbReference>
<feature type="transmembrane region" description="Helical" evidence="9">
    <location>
        <begin position="127"/>
        <end position="151"/>
    </location>
</feature>
<keyword evidence="5 9" id="KW-1133">Transmembrane helix</keyword>
<evidence type="ECO:0000256" key="1">
    <source>
        <dbReference type="ARBA" id="ARBA00004141"/>
    </source>
</evidence>
<dbReference type="Gene3D" id="1.10.3720.10">
    <property type="entry name" value="MetI-like"/>
    <property type="match status" value="1"/>
</dbReference>
<dbReference type="GO" id="GO:0005886">
    <property type="term" value="C:plasma membrane"/>
    <property type="evidence" value="ECO:0007669"/>
    <property type="project" value="InterPro"/>
</dbReference>
<comment type="subcellular location">
    <subcellularLocation>
        <location evidence="1">Membrane</location>
        <topology evidence="1">Multi-pass membrane protein</topology>
    </subcellularLocation>
</comment>
<dbReference type="EMBL" id="CP087164">
    <property type="protein sequence ID" value="UGS34180.1"/>
    <property type="molecule type" value="Genomic_DNA"/>
</dbReference>
<dbReference type="SUPFAM" id="SSF161098">
    <property type="entry name" value="MetI-like"/>
    <property type="match status" value="1"/>
</dbReference>
<dbReference type="NCBIfam" id="TIGR02140">
    <property type="entry name" value="permease_CysW"/>
    <property type="match status" value="1"/>
</dbReference>
<reference evidence="11" key="1">
    <citation type="journal article" date="2022" name="Int. J. Syst. Evol. Microbiol.">
        <title>Pseudomonas aegrilactucae sp. nov. and Pseudomonas morbosilactucae sp. nov., pathogens causing bacterial rot of lettuce in Japan.</title>
        <authorList>
            <person name="Sawada H."/>
            <person name="Fujikawa T."/>
            <person name="Satou M."/>
        </authorList>
    </citation>
    <scope>NUCLEOTIDE SEQUENCE</scope>
    <source>
        <strain evidence="11">0166_1</strain>
    </source>
</reference>
<dbReference type="PANTHER" id="PTHR30406">
    <property type="entry name" value="SULFATE TRANSPORT SYSTEM PERMEASE PROTEIN"/>
    <property type="match status" value="1"/>
</dbReference>
<evidence type="ECO:0000313" key="11">
    <source>
        <dbReference type="EMBL" id="UGS34180.1"/>
    </source>
</evidence>
<keyword evidence="7 9" id="KW-0472">Membrane</keyword>
<evidence type="ECO:0000256" key="9">
    <source>
        <dbReference type="SAM" id="Phobius"/>
    </source>
</evidence>
<proteinExistence type="predicted"/>